<keyword evidence="4" id="KW-1133">Transmembrane helix</keyword>
<sequence length="351" mass="38446">MLLLKDPKSYTLFVMISIIGFGQIFCVHGQALSHDCSNDTATTTYLTDRTSLLDSLSSRAASSMDFYNETFNDIHGLFLCRGDVNASTCQNCVTSAGEEISRVCPSNKTTIIWYDFCMIRYSDINFFGEQQSQPRLILYNSQGINSTEDPQNSAAANFIEFLISESLLTDKLYTANSLPNGNQDRYGMVQCTRDINKTACGDCLKQLVLTIPQGSVGWRILGASCYIRYEQYNFSQPAAAPPAPPPILPAPPNDQGNGGLKNTTKISVITVSTTAGVAILGFCVYLSLRRKRGQKADPETGEEILLGSVHGRDQDKNEEMQYFNLATIQAATDDFSAANKLGEGGFGPVYK</sequence>
<dbReference type="Pfam" id="PF01657">
    <property type="entry name" value="Stress-antifung"/>
    <property type="match status" value="2"/>
</dbReference>
<dbReference type="InterPro" id="IPR002902">
    <property type="entry name" value="GNK2"/>
</dbReference>
<feature type="compositionally biased region" description="Pro residues" evidence="3">
    <location>
        <begin position="239"/>
        <end position="252"/>
    </location>
</feature>
<dbReference type="EMBL" id="CAUOFW020002618">
    <property type="protein sequence ID" value="CAK9155020.1"/>
    <property type="molecule type" value="Genomic_DNA"/>
</dbReference>
<dbReference type="PANTHER" id="PTHR32099">
    <property type="entry name" value="CYSTEINE-RICH REPEAT SECRETORY PROTEIN"/>
    <property type="match status" value="1"/>
</dbReference>
<feature type="region of interest" description="Disordered" evidence="3">
    <location>
        <begin position="238"/>
        <end position="257"/>
    </location>
</feature>
<evidence type="ECO:0000313" key="7">
    <source>
        <dbReference type="Proteomes" id="UP001642360"/>
    </source>
</evidence>
<evidence type="ECO:0000259" key="5">
    <source>
        <dbReference type="PROSITE" id="PS51473"/>
    </source>
</evidence>
<dbReference type="PANTHER" id="PTHR32099:SF31">
    <property type="entry name" value="PROTEIN KINASE DOMAIN-CONTAINING PROTEIN"/>
    <property type="match status" value="1"/>
</dbReference>
<dbReference type="CDD" id="cd23509">
    <property type="entry name" value="Gnk2-like"/>
    <property type="match status" value="2"/>
</dbReference>
<accession>A0ABC8SDU3</accession>
<reference evidence="6 7" key="1">
    <citation type="submission" date="2024-02" db="EMBL/GenBank/DDBJ databases">
        <authorList>
            <person name="Vignale AGUSTIN F."/>
            <person name="Sosa J E."/>
            <person name="Modenutti C."/>
        </authorList>
    </citation>
    <scope>NUCLEOTIDE SEQUENCE [LARGE SCALE GENOMIC DNA]</scope>
</reference>
<dbReference type="InterPro" id="IPR038408">
    <property type="entry name" value="GNK2_sf"/>
</dbReference>
<evidence type="ECO:0000256" key="3">
    <source>
        <dbReference type="SAM" id="MobiDB-lite"/>
    </source>
</evidence>
<protein>
    <recommendedName>
        <fullName evidence="5">Gnk2-homologous domain-containing protein</fullName>
    </recommendedName>
</protein>
<organism evidence="6 7">
    <name type="scientific">Ilex paraguariensis</name>
    <name type="common">yerba mate</name>
    <dbReference type="NCBI Taxonomy" id="185542"/>
    <lineage>
        <taxon>Eukaryota</taxon>
        <taxon>Viridiplantae</taxon>
        <taxon>Streptophyta</taxon>
        <taxon>Embryophyta</taxon>
        <taxon>Tracheophyta</taxon>
        <taxon>Spermatophyta</taxon>
        <taxon>Magnoliopsida</taxon>
        <taxon>eudicotyledons</taxon>
        <taxon>Gunneridae</taxon>
        <taxon>Pentapetalae</taxon>
        <taxon>asterids</taxon>
        <taxon>campanulids</taxon>
        <taxon>Aquifoliales</taxon>
        <taxon>Aquifoliaceae</taxon>
        <taxon>Ilex</taxon>
    </lineage>
</organism>
<comment type="caution">
    <text evidence="6">The sequence shown here is derived from an EMBL/GenBank/DDBJ whole genome shotgun (WGS) entry which is preliminary data.</text>
</comment>
<evidence type="ECO:0000313" key="6">
    <source>
        <dbReference type="EMBL" id="CAK9155020.1"/>
    </source>
</evidence>
<name>A0ABC8SDU3_9AQUA</name>
<feature type="non-terminal residue" evidence="6">
    <location>
        <position position="351"/>
    </location>
</feature>
<gene>
    <name evidence="6" type="ORF">ILEXP_LOCUS23391</name>
</gene>
<dbReference type="Gene3D" id="3.30.200.20">
    <property type="entry name" value="Phosphorylase Kinase, domain 1"/>
    <property type="match status" value="1"/>
</dbReference>
<feature type="domain" description="Gnk2-homologous" evidence="5">
    <location>
        <begin position="132"/>
        <end position="234"/>
    </location>
</feature>
<feature type="domain" description="Gnk2-homologous" evidence="5">
    <location>
        <begin position="27"/>
        <end position="126"/>
    </location>
</feature>
<evidence type="ECO:0000256" key="2">
    <source>
        <dbReference type="ARBA" id="ARBA00022737"/>
    </source>
</evidence>
<feature type="transmembrane region" description="Helical" evidence="4">
    <location>
        <begin position="266"/>
        <end position="288"/>
    </location>
</feature>
<keyword evidence="4" id="KW-0472">Membrane</keyword>
<keyword evidence="7" id="KW-1185">Reference proteome</keyword>
<keyword evidence="4" id="KW-0812">Transmembrane</keyword>
<keyword evidence="1" id="KW-0732">Signal</keyword>
<proteinExistence type="predicted"/>
<keyword evidence="2" id="KW-0677">Repeat</keyword>
<dbReference type="PROSITE" id="PS51473">
    <property type="entry name" value="GNK2"/>
    <property type="match status" value="2"/>
</dbReference>
<dbReference type="Proteomes" id="UP001642360">
    <property type="component" value="Unassembled WGS sequence"/>
</dbReference>
<evidence type="ECO:0000256" key="4">
    <source>
        <dbReference type="SAM" id="Phobius"/>
    </source>
</evidence>
<dbReference type="Gene3D" id="3.30.430.20">
    <property type="entry name" value="Gnk2 domain, C-X8-C-X2-C motif"/>
    <property type="match status" value="2"/>
</dbReference>
<dbReference type="AlphaFoldDB" id="A0ABC8SDU3"/>
<evidence type="ECO:0000256" key="1">
    <source>
        <dbReference type="ARBA" id="ARBA00022729"/>
    </source>
</evidence>